<dbReference type="Proteomes" id="UP000019335">
    <property type="component" value="Chromosome 16"/>
</dbReference>
<gene>
    <name evidence="1" type="ORF">Naga_104402g1</name>
</gene>
<accession>W7TT48</accession>
<dbReference type="AlphaFoldDB" id="W7TT48"/>
<protein>
    <submittedName>
        <fullName evidence="1">Uncharacterized protein</fullName>
    </submittedName>
</protein>
<reference evidence="1 2" key="1">
    <citation type="journal article" date="2014" name="Mol. Plant">
        <title>Chromosome Scale Genome Assembly and Transcriptome Profiling of Nannochloropsis gaditana in Nitrogen Depletion.</title>
        <authorList>
            <person name="Corteggiani Carpinelli E."/>
            <person name="Telatin A."/>
            <person name="Vitulo N."/>
            <person name="Forcato C."/>
            <person name="D'Angelo M."/>
            <person name="Schiavon R."/>
            <person name="Vezzi A."/>
            <person name="Giacometti G.M."/>
            <person name="Morosinotto T."/>
            <person name="Valle G."/>
        </authorList>
    </citation>
    <scope>NUCLEOTIDE SEQUENCE [LARGE SCALE GENOMIC DNA]</scope>
    <source>
        <strain evidence="1 2">B-31</strain>
    </source>
</reference>
<sequence length="67" mass="7602">MLRNSSSPPTLSLVYPPSLPPARPSSFSQVRVDSCRFLAIFLGYSHWIFPRNPCLRLQRVGREGGRE</sequence>
<keyword evidence="2" id="KW-1185">Reference proteome</keyword>
<dbReference type="EMBL" id="AZIL01001520">
    <property type="protein sequence ID" value="EWM23736.1"/>
    <property type="molecule type" value="Genomic_DNA"/>
</dbReference>
<evidence type="ECO:0000313" key="1">
    <source>
        <dbReference type="EMBL" id="EWM23736.1"/>
    </source>
</evidence>
<proteinExistence type="predicted"/>
<name>W7TT48_9STRA</name>
<evidence type="ECO:0000313" key="2">
    <source>
        <dbReference type="Proteomes" id="UP000019335"/>
    </source>
</evidence>
<comment type="caution">
    <text evidence="1">The sequence shown here is derived from an EMBL/GenBank/DDBJ whole genome shotgun (WGS) entry which is preliminary data.</text>
</comment>
<organism evidence="1 2">
    <name type="scientific">Nannochloropsis gaditana</name>
    <dbReference type="NCBI Taxonomy" id="72520"/>
    <lineage>
        <taxon>Eukaryota</taxon>
        <taxon>Sar</taxon>
        <taxon>Stramenopiles</taxon>
        <taxon>Ochrophyta</taxon>
        <taxon>Eustigmatophyceae</taxon>
        <taxon>Eustigmatales</taxon>
        <taxon>Monodopsidaceae</taxon>
        <taxon>Nannochloropsis</taxon>
    </lineage>
</organism>